<evidence type="ECO:0000256" key="3">
    <source>
        <dbReference type="ARBA" id="ARBA00022723"/>
    </source>
</evidence>
<gene>
    <name evidence="7" type="ORF">UFOPK2593_01463</name>
    <name evidence="8" type="ORF">UFOPK3492_01153</name>
    <name evidence="9" type="ORF">UFOPK4234_00401</name>
    <name evidence="10" type="ORF">UFOPK4295_00307</name>
</gene>
<evidence type="ECO:0000313" key="9">
    <source>
        <dbReference type="EMBL" id="CAB5036124.1"/>
    </source>
</evidence>
<dbReference type="PANTHER" id="PTHR43808:SF8">
    <property type="entry name" value="PEPTIDASE M20 DIMERISATION DOMAIN-CONTAINING PROTEIN"/>
    <property type="match status" value="1"/>
</dbReference>
<keyword evidence="3" id="KW-0479">Metal-binding</keyword>
<dbReference type="EMBL" id="CAFBQF010000010">
    <property type="protein sequence ID" value="CAB5045832.1"/>
    <property type="molecule type" value="Genomic_DNA"/>
</dbReference>
<feature type="domain" description="Peptidase M20 dimerisation" evidence="6">
    <location>
        <begin position="197"/>
        <end position="334"/>
    </location>
</feature>
<reference evidence="7" key="1">
    <citation type="submission" date="2020-05" db="EMBL/GenBank/DDBJ databases">
        <authorList>
            <person name="Chiriac C."/>
            <person name="Salcher M."/>
            <person name="Ghai R."/>
            <person name="Kavagutti S V."/>
        </authorList>
    </citation>
    <scope>NUCLEOTIDE SEQUENCE</scope>
</reference>
<accession>A0A6J6R1V8</accession>
<dbReference type="Gene3D" id="3.40.630.10">
    <property type="entry name" value="Zn peptidases"/>
    <property type="match status" value="1"/>
</dbReference>
<dbReference type="GO" id="GO:0016787">
    <property type="term" value="F:hydrolase activity"/>
    <property type="evidence" value="ECO:0007669"/>
    <property type="project" value="UniProtKB-KW"/>
</dbReference>
<dbReference type="EMBL" id="CAFBQA010000012">
    <property type="protein sequence ID" value="CAB5036124.1"/>
    <property type="molecule type" value="Genomic_DNA"/>
</dbReference>
<proteinExistence type="inferred from homology"/>
<keyword evidence="5" id="KW-0862">Zinc</keyword>
<dbReference type="NCBIfam" id="NF005913">
    <property type="entry name" value="PRK07906.1"/>
    <property type="match status" value="1"/>
</dbReference>
<evidence type="ECO:0000313" key="8">
    <source>
        <dbReference type="EMBL" id="CAB4905253.1"/>
    </source>
</evidence>
<dbReference type="Pfam" id="PF07687">
    <property type="entry name" value="M20_dimer"/>
    <property type="match status" value="1"/>
</dbReference>
<evidence type="ECO:0000256" key="1">
    <source>
        <dbReference type="ARBA" id="ARBA00001947"/>
    </source>
</evidence>
<comment type="cofactor">
    <cofactor evidence="1">
        <name>Zn(2+)</name>
        <dbReference type="ChEBI" id="CHEBI:29105"/>
    </cofactor>
</comment>
<dbReference type="Gene3D" id="3.30.70.360">
    <property type="match status" value="1"/>
</dbReference>
<dbReference type="InterPro" id="IPR002933">
    <property type="entry name" value="Peptidase_M20"/>
</dbReference>
<evidence type="ECO:0000256" key="2">
    <source>
        <dbReference type="ARBA" id="ARBA00006247"/>
    </source>
</evidence>
<dbReference type="InterPro" id="IPR050072">
    <property type="entry name" value="Peptidase_M20A"/>
</dbReference>
<evidence type="ECO:0000313" key="7">
    <source>
        <dbReference type="EMBL" id="CAB4717069.1"/>
    </source>
</evidence>
<sequence length="437" mass="47653">MRHDVAMEETMENETVAILQDLIRIPSENFGDRGDEQEVARYIHSCLAEVGIESELIESAPGRTNVAARIKGASDRPGLVLHGHIDVVPADAKDWSVDPFSGVIQDGAVWGRGAVDMKDMDAMMLATVRSWARSGYQPPRDISLVFFADEEAGGSYGSRWMVENRPDVFAGCNEAISEVGGFSITLENKARLYLIETAQKGIHWMRLVAEGRAGHGSMVHPDNAVTAVAEAVARIGNYEWPLRRTKSVDELLERVAEVLGVEYDPNDPEPLVARLGPVARLVGATLRNTANPTRLNAGYKENVIPQTASAVIDGRFLPGFEDELNETIRTLAGEKVRVETITSDIALEAAFEGAMVENMVNSILAEDPEGIPVPYTLSGGTDNKALSQLGIKGYGFSPLKLPADLDFTALFHGIDERVPVESLKFGARVLDRFLRNV</sequence>
<dbReference type="EMBL" id="CAFBMD010000109">
    <property type="protein sequence ID" value="CAB4905253.1"/>
    <property type="molecule type" value="Genomic_DNA"/>
</dbReference>
<dbReference type="Pfam" id="PF01546">
    <property type="entry name" value="Peptidase_M20"/>
    <property type="match status" value="1"/>
</dbReference>
<dbReference type="AlphaFoldDB" id="A0A6J6R1V8"/>
<dbReference type="SUPFAM" id="SSF53187">
    <property type="entry name" value="Zn-dependent exopeptidases"/>
    <property type="match status" value="1"/>
</dbReference>
<dbReference type="InterPro" id="IPR036264">
    <property type="entry name" value="Bact_exopeptidase_dim_dom"/>
</dbReference>
<dbReference type="Gene3D" id="1.10.150.900">
    <property type="match status" value="1"/>
</dbReference>
<evidence type="ECO:0000256" key="5">
    <source>
        <dbReference type="ARBA" id="ARBA00022833"/>
    </source>
</evidence>
<organism evidence="7">
    <name type="scientific">freshwater metagenome</name>
    <dbReference type="NCBI Taxonomy" id="449393"/>
    <lineage>
        <taxon>unclassified sequences</taxon>
        <taxon>metagenomes</taxon>
        <taxon>ecological metagenomes</taxon>
    </lineage>
</organism>
<dbReference type="EMBL" id="CAEZXW010000143">
    <property type="protein sequence ID" value="CAB4717069.1"/>
    <property type="molecule type" value="Genomic_DNA"/>
</dbReference>
<dbReference type="PANTHER" id="PTHR43808">
    <property type="entry name" value="ACETYLORNITHINE DEACETYLASE"/>
    <property type="match status" value="1"/>
</dbReference>
<name>A0A6J6R1V8_9ZZZZ</name>
<dbReference type="InterPro" id="IPR011650">
    <property type="entry name" value="Peptidase_M20_dimer"/>
</dbReference>
<dbReference type="SUPFAM" id="SSF55031">
    <property type="entry name" value="Bacterial exopeptidase dimerisation domain"/>
    <property type="match status" value="1"/>
</dbReference>
<evidence type="ECO:0000313" key="10">
    <source>
        <dbReference type="EMBL" id="CAB5045832.1"/>
    </source>
</evidence>
<protein>
    <submittedName>
        <fullName evidence="7">Unannotated protein</fullName>
    </submittedName>
</protein>
<dbReference type="GO" id="GO:0046872">
    <property type="term" value="F:metal ion binding"/>
    <property type="evidence" value="ECO:0007669"/>
    <property type="project" value="UniProtKB-KW"/>
</dbReference>
<dbReference type="FunFam" id="1.10.150.900:FF:000002">
    <property type="entry name" value="M20/M25/M40 family peptidase"/>
    <property type="match status" value="1"/>
</dbReference>
<keyword evidence="4" id="KW-0378">Hydrolase</keyword>
<evidence type="ECO:0000259" key="6">
    <source>
        <dbReference type="Pfam" id="PF07687"/>
    </source>
</evidence>
<comment type="similarity">
    <text evidence="2">Belongs to the peptidase M20A family.</text>
</comment>
<evidence type="ECO:0000256" key="4">
    <source>
        <dbReference type="ARBA" id="ARBA00022801"/>
    </source>
</evidence>